<dbReference type="Proteomes" id="UP000515917">
    <property type="component" value="Chromosome"/>
</dbReference>
<dbReference type="AlphaFoldDB" id="A0A7G3GDX5"/>
<organism evidence="1 2">
    <name type="scientific">Iodobacter fluviatilis</name>
    <dbReference type="NCBI Taxonomy" id="537"/>
    <lineage>
        <taxon>Bacteria</taxon>
        <taxon>Pseudomonadati</taxon>
        <taxon>Pseudomonadota</taxon>
        <taxon>Betaproteobacteria</taxon>
        <taxon>Neisseriales</taxon>
        <taxon>Chitinibacteraceae</taxon>
        <taxon>Iodobacter</taxon>
    </lineage>
</organism>
<protein>
    <submittedName>
        <fullName evidence="1">Uncharacterized protein</fullName>
    </submittedName>
</protein>
<evidence type="ECO:0000313" key="2">
    <source>
        <dbReference type="Proteomes" id="UP000515917"/>
    </source>
</evidence>
<gene>
    <name evidence="1" type="ORF">C1H71_17270</name>
</gene>
<reference evidence="1 2" key="1">
    <citation type="submission" date="2018-01" db="EMBL/GenBank/DDBJ databases">
        <title>Genome sequence of Iodobacter sp. strain PCH194 isolated from Indian Trans-Himalaya.</title>
        <authorList>
            <person name="Kumar V."/>
            <person name="Thakur V."/>
            <person name="Kumar S."/>
            <person name="Singh D."/>
        </authorList>
    </citation>
    <scope>NUCLEOTIDE SEQUENCE [LARGE SCALE GENOMIC DNA]</scope>
    <source>
        <strain evidence="1 2">PCH194</strain>
    </source>
</reference>
<dbReference type="KEGG" id="ifl:C1H71_17270"/>
<accession>A0A7G3GDX5</accession>
<dbReference type="EMBL" id="CP025781">
    <property type="protein sequence ID" value="QBC45113.1"/>
    <property type="molecule type" value="Genomic_DNA"/>
</dbReference>
<keyword evidence="2" id="KW-1185">Reference proteome</keyword>
<sequence>MDSVFIYLISPSGLAHFWGCTALMKRQQTLAFYFQVRFKNERITLLIRIFSPLHLKLIDLNEYAPLKKSQITHLEEKEPQP</sequence>
<name>A0A7G3GDX5_9NEIS</name>
<proteinExistence type="predicted"/>
<evidence type="ECO:0000313" key="1">
    <source>
        <dbReference type="EMBL" id="QBC45113.1"/>
    </source>
</evidence>